<dbReference type="EMBL" id="AEQO01000111">
    <property type="protein sequence ID" value="EFV04761.1"/>
    <property type="molecule type" value="Genomic_DNA"/>
</dbReference>
<comment type="caution">
    <text evidence="1">The sequence shown here is derived from an EMBL/GenBank/DDBJ whole genome shotgun (WGS) entry which is preliminary data.</text>
</comment>
<evidence type="ECO:0000313" key="1">
    <source>
        <dbReference type="EMBL" id="EFV04761.1"/>
    </source>
</evidence>
<proteinExistence type="predicted"/>
<protein>
    <submittedName>
        <fullName evidence="1">Uncharacterized protein</fullName>
    </submittedName>
</protein>
<dbReference type="Proteomes" id="UP000003874">
    <property type="component" value="Unassembled WGS sequence"/>
</dbReference>
<dbReference type="HOGENOM" id="CLU_3274696_0_0_10"/>
<evidence type="ECO:0000313" key="2">
    <source>
        <dbReference type="Proteomes" id="UP000003874"/>
    </source>
</evidence>
<keyword evidence="2" id="KW-1185">Reference proteome</keyword>
<reference evidence="1 2" key="1">
    <citation type="submission" date="2010-12" db="EMBL/GenBank/DDBJ databases">
        <authorList>
            <person name="Muzny D."/>
            <person name="Qin X."/>
            <person name="Deng J."/>
            <person name="Jiang H."/>
            <person name="Liu Y."/>
            <person name="Qu J."/>
            <person name="Song X.-Z."/>
            <person name="Zhang L."/>
            <person name="Thornton R."/>
            <person name="Coyle M."/>
            <person name="Francisco L."/>
            <person name="Jackson L."/>
            <person name="Javaid M."/>
            <person name="Korchina V."/>
            <person name="Kovar C."/>
            <person name="Mata R."/>
            <person name="Mathew T."/>
            <person name="Ngo R."/>
            <person name="Nguyen L."/>
            <person name="Nguyen N."/>
            <person name="Okwuonu G."/>
            <person name="Ongeri F."/>
            <person name="Pham C."/>
            <person name="Simmons D."/>
            <person name="Wilczek-Boney K."/>
            <person name="Hale W."/>
            <person name="Jakkamsetti A."/>
            <person name="Pham P."/>
            <person name="Ruth R."/>
            <person name="San Lucas F."/>
            <person name="Warren J."/>
            <person name="Zhang J."/>
            <person name="Zhao Z."/>
            <person name="Zhou C."/>
            <person name="Zhu D."/>
            <person name="Lee S."/>
            <person name="Bess C."/>
            <person name="Blankenburg K."/>
            <person name="Forbes L."/>
            <person name="Fu Q."/>
            <person name="Gubbala S."/>
            <person name="Hirani K."/>
            <person name="Jayaseelan J.C."/>
            <person name="Lara F."/>
            <person name="Munidasa M."/>
            <person name="Palculict T."/>
            <person name="Patil S."/>
            <person name="Pu L.-L."/>
            <person name="Saada N."/>
            <person name="Tang L."/>
            <person name="Weissenberger G."/>
            <person name="Zhu Y."/>
            <person name="Hemphill L."/>
            <person name="Shang Y."/>
            <person name="Youmans B."/>
            <person name="Ayvaz T."/>
            <person name="Ross M."/>
            <person name="Santibanez J."/>
            <person name="Aqrawi P."/>
            <person name="Gross S."/>
            <person name="Joshi V."/>
            <person name="Fowler G."/>
            <person name="Nazareth L."/>
            <person name="Reid J."/>
            <person name="Worley K."/>
            <person name="Petrosino J."/>
            <person name="Highlander S."/>
            <person name="Gibbs R."/>
        </authorList>
    </citation>
    <scope>NUCLEOTIDE SEQUENCE [LARGE SCALE GENOMIC DNA]</scope>
    <source>
        <strain evidence="1 2">DSM 15606</strain>
    </source>
</reference>
<gene>
    <name evidence="1" type="ORF">HMPREF9420_1129</name>
</gene>
<dbReference type="AlphaFoldDB" id="E6MNR1"/>
<name>E6MNR1_9BACT</name>
<sequence>MMTKFLLEFEVSHHEITWLNSLYMAFFFNGKILFLKLFDDL</sequence>
<dbReference type="STRING" id="888832.HMPREF9420_1129"/>
<organism evidence="1 2">
    <name type="scientific">Segatella salivae DSM 15606</name>
    <dbReference type="NCBI Taxonomy" id="888832"/>
    <lineage>
        <taxon>Bacteria</taxon>
        <taxon>Pseudomonadati</taxon>
        <taxon>Bacteroidota</taxon>
        <taxon>Bacteroidia</taxon>
        <taxon>Bacteroidales</taxon>
        <taxon>Prevotellaceae</taxon>
        <taxon>Segatella</taxon>
    </lineage>
</organism>
<accession>E6MNR1</accession>